<dbReference type="Proteomes" id="UP000276741">
    <property type="component" value="Chromosome"/>
</dbReference>
<dbReference type="EMBL" id="AP018553">
    <property type="protein sequence ID" value="BBD73833.1"/>
    <property type="molecule type" value="Genomic_DNA"/>
</dbReference>
<protein>
    <submittedName>
        <fullName evidence="1">Uncharacterized protein</fullName>
    </submittedName>
</protein>
<reference evidence="1" key="3">
    <citation type="journal article" date="2019" name="BMC Res. Notes">
        <title>Complete genome sequence of the Sulfodiicoccus acidiphilus strain HS-1T, the first crenarchaeon that lacks polB3, isolated from an acidic hot spring in Ohwaku-dani, Hakone, Japan.</title>
        <authorList>
            <person name="Sakai H.D."/>
            <person name="Kurosawa N."/>
        </authorList>
    </citation>
    <scope>NUCLEOTIDE SEQUENCE</scope>
    <source>
        <strain evidence="1">HS-1</strain>
    </source>
</reference>
<organism evidence="1 3">
    <name type="scientific">Sulfodiicoccus acidiphilus</name>
    <dbReference type="NCBI Taxonomy" id="1670455"/>
    <lineage>
        <taxon>Archaea</taxon>
        <taxon>Thermoproteota</taxon>
        <taxon>Thermoprotei</taxon>
        <taxon>Sulfolobales</taxon>
        <taxon>Sulfolobaceae</taxon>
        <taxon>Sulfodiicoccus</taxon>
    </lineage>
</organism>
<dbReference type="AlphaFoldDB" id="A0A348B6N1"/>
<gene>
    <name evidence="2" type="ORF">GCM10007116_12520</name>
    <name evidence="1" type="ORF">HS1genome_2222</name>
</gene>
<evidence type="ECO:0000313" key="2">
    <source>
        <dbReference type="EMBL" id="GGT96425.1"/>
    </source>
</evidence>
<keyword evidence="3" id="KW-1185">Reference proteome</keyword>
<reference evidence="3" key="2">
    <citation type="submission" date="2018-04" db="EMBL/GenBank/DDBJ databases">
        <title>Complete genome sequence of Sulfodiicoccus acidiphilus strain HS-1.</title>
        <authorList>
            <person name="Sakai H.D."/>
            <person name="Kurosawa N."/>
        </authorList>
    </citation>
    <scope>NUCLEOTIDE SEQUENCE [LARGE SCALE GENOMIC DNA]</scope>
    <source>
        <strain evidence="3">HS-1</strain>
    </source>
</reference>
<dbReference type="Proteomes" id="UP000616143">
    <property type="component" value="Unassembled WGS sequence"/>
</dbReference>
<dbReference type="RefSeq" id="WP_145986058.1">
    <property type="nucleotide sequence ID" value="NZ_AP018553.1"/>
</dbReference>
<dbReference type="EMBL" id="BMQS01000010">
    <property type="protein sequence ID" value="GGT96425.1"/>
    <property type="molecule type" value="Genomic_DNA"/>
</dbReference>
<reference evidence="2" key="1">
    <citation type="journal article" date="2014" name="Int. J. Syst. Evol. Microbiol.">
        <title>Complete genome sequence of Corynebacterium casei LMG S-19264T (=DSM 44701T), isolated from a smear-ripened cheese.</title>
        <authorList>
            <consortium name="US DOE Joint Genome Institute (JGI-PGF)"/>
            <person name="Walter F."/>
            <person name="Albersmeier A."/>
            <person name="Kalinowski J."/>
            <person name="Ruckert C."/>
        </authorList>
    </citation>
    <scope>NUCLEOTIDE SEQUENCE</scope>
    <source>
        <strain evidence="2">JCM 31740</strain>
    </source>
</reference>
<reference evidence="2" key="4">
    <citation type="submission" date="2020-09" db="EMBL/GenBank/DDBJ databases">
        <authorList>
            <person name="Sun Q."/>
            <person name="Ohkuma M."/>
        </authorList>
    </citation>
    <scope>NUCLEOTIDE SEQUENCE</scope>
    <source>
        <strain evidence="2">JCM 31740</strain>
    </source>
</reference>
<accession>A0A348B6N1</accession>
<dbReference type="KEGG" id="sacd:HS1genome_2222"/>
<evidence type="ECO:0000313" key="3">
    <source>
        <dbReference type="Proteomes" id="UP000276741"/>
    </source>
</evidence>
<dbReference type="GeneID" id="41191938"/>
<sequence length="51" mass="6004">MVVYLWSWALSYYATMTGSDYVLVGKFDPRKHALLSRKYNVSWRAMVPTML</sequence>
<evidence type="ECO:0000313" key="1">
    <source>
        <dbReference type="EMBL" id="BBD73833.1"/>
    </source>
</evidence>
<name>A0A348B6N1_9CREN</name>
<proteinExistence type="predicted"/>